<evidence type="ECO:0000313" key="2">
    <source>
        <dbReference type="EMBL" id="ALC82784.1"/>
    </source>
</evidence>
<dbReference type="SUPFAM" id="SSF75304">
    <property type="entry name" value="Amidase signature (AS) enzymes"/>
    <property type="match status" value="1"/>
</dbReference>
<dbReference type="OrthoDB" id="9811471at2"/>
<sequence length="398" mass="43554">MTTAWNAYINETITVKPLKSGPLDGLTFSVKDVFDIENYTSSAGNPDWLKTHQKAKKHAAIIETILQNGATLKGTTITDELMYSLNGENLHYGTPVNPADSKRIPGGSSSGSAVAAGAGLADFTVGTDTGGSIRIPGSYCGVYGYRPTHGLISTDGLIPLAPTFDTAGILSKRFDVFEKVCQVLFEEADDFLQDGDEDFEKALLVPDITSQLESQTQLAVKDIIDQMAKTVPDQSETVLHPNGLSHLREAFRHLQGLEIWEIHGEWIKQEKPEFGEDIASRFDWASTLDKEIREKYNNVRKRLRQQMQALLGKNGVLIMPTAPGPAPLRNAVGEALNQTRMQTLEMTCIAGLAGLPQITLPWAEVDGLPIGISVIAAPDQDRKLLKWIRKTGDQLNML</sequence>
<dbReference type="InterPro" id="IPR023631">
    <property type="entry name" value="Amidase_dom"/>
</dbReference>
<dbReference type="Pfam" id="PF01425">
    <property type="entry name" value="Amidase"/>
    <property type="match status" value="1"/>
</dbReference>
<evidence type="ECO:0000313" key="3">
    <source>
        <dbReference type="Proteomes" id="UP000067625"/>
    </source>
</evidence>
<dbReference type="AlphaFoldDB" id="A0A0M4FT40"/>
<reference evidence="2 3" key="2">
    <citation type="journal article" date="2016" name="Int. J. Syst. Evol. Microbiol.">
        <title>Bacillus gobiensis sp. nov., isolated from a soil sample.</title>
        <authorList>
            <person name="Liu B."/>
            <person name="Liu G.H."/>
            <person name="Cetin S."/>
            <person name="Schumann P."/>
            <person name="Pan Z.Z."/>
            <person name="Chen Q.Q."/>
        </authorList>
    </citation>
    <scope>NUCLEOTIDE SEQUENCE [LARGE SCALE GENOMIC DNA]</scope>
    <source>
        <strain evidence="2 3">FJAT-4402</strain>
    </source>
</reference>
<dbReference type="PANTHER" id="PTHR46310:SF7">
    <property type="entry name" value="AMIDASE 1"/>
    <property type="match status" value="1"/>
</dbReference>
<dbReference type="RefSeq" id="WP_053604596.1">
    <property type="nucleotide sequence ID" value="NZ_CP012600.1"/>
</dbReference>
<dbReference type="Proteomes" id="UP000067625">
    <property type="component" value="Chromosome"/>
</dbReference>
<evidence type="ECO:0000259" key="1">
    <source>
        <dbReference type="Pfam" id="PF01425"/>
    </source>
</evidence>
<reference evidence="3" key="1">
    <citation type="submission" date="2015-08" db="EMBL/GenBank/DDBJ databases">
        <title>Genome sequencing project for genomic taxonomy and phylogenomics of Bacillus-like bacteria.</title>
        <authorList>
            <person name="Liu B."/>
            <person name="Wang J."/>
            <person name="Zhu Y."/>
            <person name="Liu G."/>
            <person name="Chen Q."/>
            <person name="Chen Z."/>
            <person name="Lan J."/>
            <person name="Che J."/>
            <person name="Ge C."/>
            <person name="Shi H."/>
            <person name="Pan Z."/>
            <person name="Liu X."/>
        </authorList>
    </citation>
    <scope>NUCLEOTIDE SEQUENCE [LARGE SCALE GENOMIC DNA]</scope>
    <source>
        <strain evidence="3">FJAT-4402</strain>
    </source>
</reference>
<dbReference type="EMBL" id="CP012600">
    <property type="protein sequence ID" value="ALC82784.1"/>
    <property type="molecule type" value="Genomic_DNA"/>
</dbReference>
<protein>
    <submittedName>
        <fullName evidence="2">Amidase</fullName>
    </submittedName>
</protein>
<keyword evidence="3" id="KW-1185">Reference proteome</keyword>
<dbReference type="Gene3D" id="3.90.1300.10">
    <property type="entry name" value="Amidase signature (AS) domain"/>
    <property type="match status" value="1"/>
</dbReference>
<dbReference type="NCBIfam" id="NF006169">
    <property type="entry name" value="PRK08310.1"/>
    <property type="match status" value="1"/>
</dbReference>
<proteinExistence type="predicted"/>
<gene>
    <name evidence="2" type="ORF">AM592_15230</name>
</gene>
<dbReference type="InterPro" id="IPR036928">
    <property type="entry name" value="AS_sf"/>
</dbReference>
<accession>A0A0M4FT40</accession>
<name>A0A0M4FT40_9BACI</name>
<feature type="domain" description="Amidase" evidence="1">
    <location>
        <begin position="18"/>
        <end position="385"/>
    </location>
</feature>
<dbReference type="PATRIC" id="fig|1441095.3.peg.3358"/>
<organism evidence="2 3">
    <name type="scientific">Bacillus gobiensis</name>
    <dbReference type="NCBI Taxonomy" id="1441095"/>
    <lineage>
        <taxon>Bacteria</taxon>
        <taxon>Bacillati</taxon>
        <taxon>Bacillota</taxon>
        <taxon>Bacilli</taxon>
        <taxon>Bacillales</taxon>
        <taxon>Bacillaceae</taxon>
        <taxon>Bacillus</taxon>
    </lineage>
</organism>
<dbReference type="STRING" id="1441095.AM592_15230"/>
<dbReference type="PANTHER" id="PTHR46310">
    <property type="entry name" value="AMIDASE 1"/>
    <property type="match status" value="1"/>
</dbReference>